<organism evidence="1 2">
    <name type="scientific">Perkinsus olseni</name>
    <name type="common">Perkinsus atlanticus</name>
    <dbReference type="NCBI Taxonomy" id="32597"/>
    <lineage>
        <taxon>Eukaryota</taxon>
        <taxon>Sar</taxon>
        <taxon>Alveolata</taxon>
        <taxon>Perkinsozoa</taxon>
        <taxon>Perkinsea</taxon>
        <taxon>Perkinsida</taxon>
        <taxon>Perkinsidae</taxon>
        <taxon>Perkinsus</taxon>
    </lineage>
</organism>
<dbReference type="EMBL" id="JABANP010000168">
    <property type="protein sequence ID" value="KAF4687915.1"/>
    <property type="molecule type" value="Genomic_DNA"/>
</dbReference>
<accession>A0A7J6NVU0</accession>
<reference evidence="1 2" key="1">
    <citation type="submission" date="2020-04" db="EMBL/GenBank/DDBJ databases">
        <title>Perkinsus olseni comparative genomics.</title>
        <authorList>
            <person name="Bogema D.R."/>
        </authorList>
    </citation>
    <scope>NUCLEOTIDE SEQUENCE [LARGE SCALE GENOMIC DNA]</scope>
    <source>
        <strain evidence="1">00978-12</strain>
    </source>
</reference>
<sequence>MAVPTIEQYFGNLRFSRLLCSLSVFVYAVQAVLPPSFNSLVVIADQPAGCYVGPDSDKTGHDTKPQGGTCIYTLRGTDAKGVPQESGGIMIYSNIPGHDGFMRVQVDMLESDFPEYPDVVVTTSGSAHLQLDAEDGMRFTWSADAGDQFRTQDPGNDEVYIKSVVHGYFPDGKEASTTPFDLHSYIHSTGIFLHNYPYAKATGDSGVELETRQRVVVSKVEGGWQFTVLFQAKGQDIPGNTGVVRLVFSPFSRISF</sequence>
<comment type="caution">
    <text evidence="1">The sequence shown here is derived from an EMBL/GenBank/DDBJ whole genome shotgun (WGS) entry which is preliminary data.</text>
</comment>
<protein>
    <submittedName>
        <fullName evidence="1">Uncharacterized protein</fullName>
    </submittedName>
</protein>
<name>A0A7J6NVU0_PEROL</name>
<gene>
    <name evidence="1" type="ORF">FOZ60_003305</name>
</gene>
<proteinExistence type="predicted"/>
<evidence type="ECO:0000313" key="2">
    <source>
        <dbReference type="Proteomes" id="UP000541610"/>
    </source>
</evidence>
<dbReference type="AlphaFoldDB" id="A0A7J6NVU0"/>
<dbReference type="Proteomes" id="UP000541610">
    <property type="component" value="Unassembled WGS sequence"/>
</dbReference>
<dbReference type="OrthoDB" id="10296432at2759"/>
<evidence type="ECO:0000313" key="1">
    <source>
        <dbReference type="EMBL" id="KAF4687915.1"/>
    </source>
</evidence>